<comment type="caution">
    <text evidence="2">The sequence shown here is derived from an EMBL/GenBank/DDBJ whole genome shotgun (WGS) entry which is preliminary data.</text>
</comment>
<protein>
    <submittedName>
        <fullName evidence="2">DUF2292 domain-containing protein</fullName>
    </submittedName>
</protein>
<dbReference type="OrthoDB" id="2382414at2"/>
<dbReference type="RefSeq" id="WP_104059261.1">
    <property type="nucleotide sequence ID" value="NZ_PREZ01000007.1"/>
</dbReference>
<proteinExistence type="predicted"/>
<dbReference type="Pfam" id="PF10055">
    <property type="entry name" value="DUF2292"/>
    <property type="match status" value="1"/>
</dbReference>
<evidence type="ECO:0000313" key="3">
    <source>
        <dbReference type="Proteomes" id="UP000239047"/>
    </source>
</evidence>
<feature type="region of interest" description="Disordered" evidence="1">
    <location>
        <begin position="35"/>
        <end position="59"/>
    </location>
</feature>
<evidence type="ECO:0000313" key="2">
    <source>
        <dbReference type="EMBL" id="PPA69042.1"/>
    </source>
</evidence>
<organism evidence="2 3">
    <name type="scientific">Jeotgalibacillus proteolyticus</name>
    <dbReference type="NCBI Taxonomy" id="2082395"/>
    <lineage>
        <taxon>Bacteria</taxon>
        <taxon>Bacillati</taxon>
        <taxon>Bacillota</taxon>
        <taxon>Bacilli</taxon>
        <taxon>Bacillales</taxon>
        <taxon>Caryophanaceae</taxon>
        <taxon>Jeotgalibacillus</taxon>
    </lineage>
</organism>
<gene>
    <name evidence="2" type="ORF">C4B60_17145</name>
</gene>
<dbReference type="AlphaFoldDB" id="A0A2S5G7S8"/>
<reference evidence="2 3" key="1">
    <citation type="submission" date="2018-02" db="EMBL/GenBank/DDBJ databases">
        <title>Jeotgalibacillus proteolyticum sp. nov. a protease producing bacterium isolated from ocean sediments of Laizhou Bay.</title>
        <authorList>
            <person name="Li Y."/>
        </authorList>
    </citation>
    <scope>NUCLEOTIDE SEQUENCE [LARGE SCALE GENOMIC DNA]</scope>
    <source>
        <strain evidence="2 3">22-7</strain>
    </source>
</reference>
<feature type="compositionally biased region" description="Basic residues" evidence="1">
    <location>
        <begin position="49"/>
        <end position="59"/>
    </location>
</feature>
<dbReference type="InterPro" id="IPR018743">
    <property type="entry name" value="DUF2292"/>
</dbReference>
<dbReference type="EMBL" id="PREZ01000007">
    <property type="protein sequence ID" value="PPA69042.1"/>
    <property type="molecule type" value="Genomic_DNA"/>
</dbReference>
<accession>A0A2S5G7S8</accession>
<keyword evidence="3" id="KW-1185">Reference proteome</keyword>
<evidence type="ECO:0000256" key="1">
    <source>
        <dbReference type="SAM" id="MobiDB-lite"/>
    </source>
</evidence>
<sequence length="59" mass="6846">MAIIEQEQIDHIISSLERLQFGTLTITVHDGKIQQVDQTEKKRFDHSGKKERKRTPSAK</sequence>
<name>A0A2S5G7S8_9BACL</name>
<dbReference type="Proteomes" id="UP000239047">
    <property type="component" value="Unassembled WGS sequence"/>
</dbReference>
<feature type="compositionally biased region" description="Basic and acidic residues" evidence="1">
    <location>
        <begin position="38"/>
        <end position="48"/>
    </location>
</feature>